<accession>A0A9P0CIA1</accession>
<dbReference type="Proteomes" id="UP001153636">
    <property type="component" value="Chromosome 10"/>
</dbReference>
<sequence length="174" mass="20097">MDKLDKLWVPHKVGKSCVESLRLWKKGEHSELNFGILMIWMEPKNHFDDFYFCVVDAKGFNQNQTWRYPELQSTKCPVIHSENRPRPIYISKVVRMPSAPMMLPNSQKMGQSTSGSEWEGKALSDSFTPQAGVPQGLVDFLLYADDTVLLSVSYKRLKLTYLEDKIHLHPRLVL</sequence>
<reference evidence="1" key="1">
    <citation type="submission" date="2022-01" db="EMBL/GenBank/DDBJ databases">
        <authorList>
            <person name="King R."/>
        </authorList>
    </citation>
    <scope>NUCLEOTIDE SEQUENCE</scope>
</reference>
<gene>
    <name evidence="1" type="ORF">PSYICH_LOCUS1551</name>
</gene>
<dbReference type="OrthoDB" id="8063408at2759"/>
<name>A0A9P0CIA1_9CUCU</name>
<evidence type="ECO:0000313" key="2">
    <source>
        <dbReference type="Proteomes" id="UP001153636"/>
    </source>
</evidence>
<organism evidence="1 2">
    <name type="scientific">Psylliodes chrysocephalus</name>
    <dbReference type="NCBI Taxonomy" id="3402493"/>
    <lineage>
        <taxon>Eukaryota</taxon>
        <taxon>Metazoa</taxon>
        <taxon>Ecdysozoa</taxon>
        <taxon>Arthropoda</taxon>
        <taxon>Hexapoda</taxon>
        <taxon>Insecta</taxon>
        <taxon>Pterygota</taxon>
        <taxon>Neoptera</taxon>
        <taxon>Endopterygota</taxon>
        <taxon>Coleoptera</taxon>
        <taxon>Polyphaga</taxon>
        <taxon>Cucujiformia</taxon>
        <taxon>Chrysomeloidea</taxon>
        <taxon>Chrysomelidae</taxon>
        <taxon>Galerucinae</taxon>
        <taxon>Alticini</taxon>
        <taxon>Psylliodes</taxon>
    </lineage>
</organism>
<proteinExistence type="predicted"/>
<dbReference type="AlphaFoldDB" id="A0A9P0CIA1"/>
<protein>
    <submittedName>
        <fullName evidence="1">Uncharacterized protein</fullName>
    </submittedName>
</protein>
<dbReference type="EMBL" id="OV651822">
    <property type="protein sequence ID" value="CAH1100360.1"/>
    <property type="molecule type" value="Genomic_DNA"/>
</dbReference>
<keyword evidence="2" id="KW-1185">Reference proteome</keyword>
<evidence type="ECO:0000313" key="1">
    <source>
        <dbReference type="EMBL" id="CAH1100360.1"/>
    </source>
</evidence>